<name>A0AAV9X0L9_9PEZI</name>
<keyword evidence="3" id="KW-1185">Reference proteome</keyword>
<dbReference type="Gene3D" id="3.30.9.10">
    <property type="entry name" value="D-Amino Acid Oxidase, subunit A, domain 2"/>
    <property type="match status" value="1"/>
</dbReference>
<dbReference type="GO" id="GO:0005737">
    <property type="term" value="C:cytoplasm"/>
    <property type="evidence" value="ECO:0007669"/>
    <property type="project" value="TreeGrafter"/>
</dbReference>
<gene>
    <name evidence="2" type="ORF">TWF694_003054</name>
</gene>
<comment type="caution">
    <text evidence="2">The sequence shown here is derived from an EMBL/GenBank/DDBJ whole genome shotgun (WGS) entry which is preliminary data.</text>
</comment>
<organism evidence="2 3">
    <name type="scientific">Orbilia ellipsospora</name>
    <dbReference type="NCBI Taxonomy" id="2528407"/>
    <lineage>
        <taxon>Eukaryota</taxon>
        <taxon>Fungi</taxon>
        <taxon>Dikarya</taxon>
        <taxon>Ascomycota</taxon>
        <taxon>Pezizomycotina</taxon>
        <taxon>Orbiliomycetes</taxon>
        <taxon>Orbiliales</taxon>
        <taxon>Orbiliaceae</taxon>
        <taxon>Orbilia</taxon>
    </lineage>
</organism>
<proteinExistence type="predicted"/>
<dbReference type="PANTHER" id="PTHR13847:SF213">
    <property type="entry name" value="DEPENDENT OXIDOREDUCTASE, PUTATIVE-RELATED"/>
    <property type="match status" value="1"/>
</dbReference>
<dbReference type="InterPro" id="IPR036188">
    <property type="entry name" value="FAD/NAD-bd_sf"/>
</dbReference>
<feature type="domain" description="FAD dependent oxidoreductase" evidence="1">
    <location>
        <begin position="69"/>
        <end position="486"/>
    </location>
</feature>
<dbReference type="SUPFAM" id="SSF51905">
    <property type="entry name" value="FAD/NAD(P)-binding domain"/>
    <property type="match status" value="1"/>
</dbReference>
<evidence type="ECO:0000313" key="3">
    <source>
        <dbReference type="Proteomes" id="UP001365542"/>
    </source>
</evidence>
<accession>A0AAV9X0L9</accession>
<reference evidence="2 3" key="1">
    <citation type="submission" date="2019-10" db="EMBL/GenBank/DDBJ databases">
        <authorList>
            <person name="Palmer J.M."/>
        </authorList>
    </citation>
    <scope>NUCLEOTIDE SEQUENCE [LARGE SCALE GENOMIC DNA]</scope>
    <source>
        <strain evidence="2 3">TWF694</strain>
    </source>
</reference>
<dbReference type="Proteomes" id="UP001365542">
    <property type="component" value="Unassembled WGS sequence"/>
</dbReference>
<dbReference type="InterPro" id="IPR006076">
    <property type="entry name" value="FAD-dep_OxRdtase"/>
</dbReference>
<protein>
    <recommendedName>
        <fullName evidence="1">FAD dependent oxidoreductase domain-containing protein</fullName>
    </recommendedName>
</protein>
<dbReference type="AlphaFoldDB" id="A0AAV9X0L9"/>
<sequence>MGGLFSSLRTLRAAVKIIFEQKAVYDSVLTRLNASPGLPLPNPTTAFWLLPESPNLKKIQSPTLPTTADIVIIGSGITSTAILRELYRLNPSLRITLLEARGVCTGATGRNGGHIKEGPYEEYPRLKKIYGADAAARILRFRLRHLEELKEVAREEGTACIAASEIREVLGTDVFFDEETLQHGMERFQEWKRELPDMGREWDVMDKETAKTKLHLPTAIGAIVGPAGALWPYRLCTSILSRLITQHSGNLSIESYTPVEHISYDASTEQYTVTTSRGNITTPTVIHATNAWVSHLVPGLRSKVFPFQGQMSAQEAPEGVPGMGDQYSWSFIHKAGFDYLTQRPTTSITNEDGTATLSAGEMMYGGGWASTGNNGMDVIGCPDDTSLNYLAASHLSGLLPFVFGSGVDENGVRSYDGVKVKYMWTGVLGFSADVLPWVGKIPASITKRGQPKTKGEGVGKGEWCAVGFSGEGMVNCWGCATALARMVLGEEVVKANVNVKGINGRDRETRVRALKGEEEVKTWRDMKLEEWFPAEFVISEKRVAKADPTDLVEFLIDI</sequence>
<evidence type="ECO:0000313" key="2">
    <source>
        <dbReference type="EMBL" id="KAK6531891.1"/>
    </source>
</evidence>
<dbReference type="Gene3D" id="3.50.50.60">
    <property type="entry name" value="FAD/NAD(P)-binding domain"/>
    <property type="match status" value="1"/>
</dbReference>
<evidence type="ECO:0000259" key="1">
    <source>
        <dbReference type="Pfam" id="PF01266"/>
    </source>
</evidence>
<dbReference type="PANTHER" id="PTHR13847">
    <property type="entry name" value="SARCOSINE DEHYDROGENASE-RELATED"/>
    <property type="match status" value="1"/>
</dbReference>
<dbReference type="Pfam" id="PF01266">
    <property type="entry name" value="DAO"/>
    <property type="match status" value="1"/>
</dbReference>
<dbReference type="EMBL" id="JAVHJO010000012">
    <property type="protein sequence ID" value="KAK6531891.1"/>
    <property type="molecule type" value="Genomic_DNA"/>
</dbReference>